<dbReference type="Gene3D" id="3.90.215.10">
    <property type="entry name" value="Gamma Fibrinogen, chain A, domain 1"/>
    <property type="match status" value="1"/>
</dbReference>
<dbReference type="Pfam" id="PF00147">
    <property type="entry name" value="Fibrinogen_C"/>
    <property type="match status" value="1"/>
</dbReference>
<dbReference type="CDD" id="cd00087">
    <property type="entry name" value="FReD"/>
    <property type="match status" value="1"/>
</dbReference>
<evidence type="ECO:0000259" key="8">
    <source>
        <dbReference type="PROSITE" id="PS51406"/>
    </source>
</evidence>
<evidence type="ECO:0000256" key="4">
    <source>
        <dbReference type="ARBA" id="ARBA00023054"/>
    </source>
</evidence>
<dbReference type="SMART" id="SM00186">
    <property type="entry name" value="FBG"/>
    <property type="match status" value="1"/>
</dbReference>
<dbReference type="Proteomes" id="UP000694389">
    <property type="component" value="Unassembled WGS sequence"/>
</dbReference>
<keyword evidence="4" id="KW-0175">Coiled coil</keyword>
<comment type="subcellular location">
    <subcellularLocation>
        <location evidence="1">Secreted</location>
    </subcellularLocation>
</comment>
<name>A0A8P4G576_DICLA</name>
<dbReference type="PROSITE" id="PS51406">
    <property type="entry name" value="FIBRINOGEN_C_2"/>
    <property type="match status" value="1"/>
</dbReference>
<evidence type="ECO:0000256" key="7">
    <source>
        <dbReference type="SAM" id="MobiDB-lite"/>
    </source>
</evidence>
<keyword evidence="5" id="KW-1015">Disulfide bond</keyword>
<dbReference type="InterPro" id="IPR020837">
    <property type="entry name" value="Fibrinogen_CS"/>
</dbReference>
<dbReference type="GeneTree" id="ENSGT00940000165491"/>
<feature type="domain" description="Fibrinogen C-terminal" evidence="8">
    <location>
        <begin position="64"/>
        <end position="290"/>
    </location>
</feature>
<dbReference type="AlphaFoldDB" id="A0A8P4G576"/>
<dbReference type="InterPro" id="IPR014716">
    <property type="entry name" value="Fibrinogen_a/b/g_C_1"/>
</dbReference>
<proteinExistence type="predicted"/>
<accession>A0A8P4G576</accession>
<keyword evidence="6" id="KW-0325">Glycoprotein</keyword>
<dbReference type="InterPro" id="IPR002181">
    <property type="entry name" value="Fibrinogen_a/b/g_C_dom"/>
</dbReference>
<dbReference type="GO" id="GO:0005576">
    <property type="term" value="C:extracellular region"/>
    <property type="evidence" value="ECO:0007669"/>
    <property type="project" value="UniProtKB-SubCell"/>
</dbReference>
<feature type="region of interest" description="Disordered" evidence="7">
    <location>
        <begin position="1"/>
        <end position="38"/>
    </location>
</feature>
<reference evidence="9" key="2">
    <citation type="submission" date="2025-09" db="UniProtKB">
        <authorList>
            <consortium name="Ensembl"/>
        </authorList>
    </citation>
    <scope>IDENTIFICATION</scope>
</reference>
<sequence>HTQMPAQSLPPHIVNRTSMRPKHEKNSVLGSKRMESTPSSLTCTGQHWRYFRFTTLIKHIDGPPPFSSSFRDVYAICGSLKSRLYNITVFVLAQAKCDMETAGGGWTVIQNRQDGSLDFNRTWQEYREGFGSLQGEHWLGNAALYALTATGQHQLRIELEDWHQQKRHATYNNFKVASEAQRYRLTAREYSGDAGNALSYSKRYNHDGRSFSTADRDHDRYAAGNCGQYYGAGWWFDACLAANLNGRYYRGRYSGVTNGIYWGTWYILTDGRTGERYSFKRVEMKTRPRNFETLGVCMSHYLPKLCDILKT</sequence>
<evidence type="ECO:0000313" key="10">
    <source>
        <dbReference type="Proteomes" id="UP000694389"/>
    </source>
</evidence>
<dbReference type="PANTHER" id="PTHR47221">
    <property type="entry name" value="FIBRINOGEN ALPHA CHAIN"/>
    <property type="match status" value="1"/>
</dbReference>
<evidence type="ECO:0000256" key="2">
    <source>
        <dbReference type="ARBA" id="ARBA00022525"/>
    </source>
</evidence>
<dbReference type="InterPro" id="IPR037579">
    <property type="entry name" value="FIB_ANG-like"/>
</dbReference>
<dbReference type="GO" id="GO:0007596">
    <property type="term" value="P:blood coagulation"/>
    <property type="evidence" value="ECO:0007669"/>
    <property type="project" value="InterPro"/>
</dbReference>
<evidence type="ECO:0000256" key="6">
    <source>
        <dbReference type="ARBA" id="ARBA00023180"/>
    </source>
</evidence>
<gene>
    <name evidence="9" type="primary">si:ch211-157b11.8</name>
</gene>
<dbReference type="PANTHER" id="PTHR47221:SF6">
    <property type="entry name" value="FIBRINOGEN ALPHA CHAIN"/>
    <property type="match status" value="1"/>
</dbReference>
<evidence type="ECO:0000256" key="1">
    <source>
        <dbReference type="ARBA" id="ARBA00004613"/>
    </source>
</evidence>
<keyword evidence="10" id="KW-1185">Reference proteome</keyword>
<reference evidence="9" key="1">
    <citation type="submission" date="2025-08" db="UniProtKB">
        <authorList>
            <consortium name="Ensembl"/>
        </authorList>
    </citation>
    <scope>IDENTIFICATION</scope>
</reference>
<evidence type="ECO:0000313" key="9">
    <source>
        <dbReference type="Ensembl" id="ENSDLAP00005068496.1"/>
    </source>
</evidence>
<keyword evidence="2" id="KW-0964">Secreted</keyword>
<dbReference type="Ensembl" id="ENSDLAT00005070247.1">
    <property type="protein sequence ID" value="ENSDLAP00005068496.1"/>
    <property type="gene ID" value="ENSDLAG00005012995.2"/>
</dbReference>
<protein>
    <submittedName>
        <fullName evidence="9">Si:ch211-157b11.8</fullName>
    </submittedName>
</protein>
<organism evidence="9 10">
    <name type="scientific">Dicentrarchus labrax</name>
    <name type="common">European seabass</name>
    <name type="synonym">Morone labrax</name>
    <dbReference type="NCBI Taxonomy" id="13489"/>
    <lineage>
        <taxon>Eukaryota</taxon>
        <taxon>Metazoa</taxon>
        <taxon>Chordata</taxon>
        <taxon>Craniata</taxon>
        <taxon>Vertebrata</taxon>
        <taxon>Euteleostomi</taxon>
        <taxon>Actinopterygii</taxon>
        <taxon>Neopterygii</taxon>
        <taxon>Teleostei</taxon>
        <taxon>Neoteleostei</taxon>
        <taxon>Acanthomorphata</taxon>
        <taxon>Eupercaria</taxon>
        <taxon>Moronidae</taxon>
        <taxon>Dicentrarchus</taxon>
    </lineage>
</organism>
<dbReference type="SUPFAM" id="SSF56496">
    <property type="entry name" value="Fibrinogen C-terminal domain-like"/>
    <property type="match status" value="1"/>
</dbReference>
<evidence type="ECO:0000256" key="3">
    <source>
        <dbReference type="ARBA" id="ARBA00022729"/>
    </source>
</evidence>
<evidence type="ECO:0000256" key="5">
    <source>
        <dbReference type="ARBA" id="ARBA00023157"/>
    </source>
</evidence>
<dbReference type="PROSITE" id="PS00514">
    <property type="entry name" value="FIBRINOGEN_C_1"/>
    <property type="match status" value="1"/>
</dbReference>
<dbReference type="InterPro" id="IPR036056">
    <property type="entry name" value="Fibrinogen-like_C"/>
</dbReference>
<keyword evidence="3" id="KW-0732">Signal</keyword>